<proteinExistence type="predicted"/>
<accession>A0AAV8GUT3</accession>
<dbReference type="InterPro" id="IPR011990">
    <property type="entry name" value="TPR-like_helical_dom_sf"/>
</dbReference>
<dbReference type="PANTHER" id="PTHR47603:SF1">
    <property type="entry name" value="PPR CONTAINING-LIKE PROTEIN"/>
    <property type="match status" value="1"/>
</dbReference>
<protein>
    <submittedName>
        <fullName evidence="2">Pentatricopeptide repeat (PPR) superfamily protein</fullName>
    </submittedName>
</protein>
<evidence type="ECO:0000313" key="3">
    <source>
        <dbReference type="Proteomes" id="UP001140206"/>
    </source>
</evidence>
<reference evidence="2" key="1">
    <citation type="submission" date="2022-08" db="EMBL/GenBank/DDBJ databases">
        <authorList>
            <person name="Marques A."/>
        </authorList>
    </citation>
    <scope>NUCLEOTIDE SEQUENCE</scope>
    <source>
        <strain evidence="2">RhyPub2mFocal</strain>
        <tissue evidence="2">Leaves</tissue>
    </source>
</reference>
<keyword evidence="3" id="KW-1185">Reference proteome</keyword>
<dbReference type="PANTHER" id="PTHR47603">
    <property type="entry name" value="PPR CONTAINING-LIKE PROTEIN"/>
    <property type="match status" value="1"/>
</dbReference>
<dbReference type="Proteomes" id="UP001140206">
    <property type="component" value="Chromosome 1"/>
</dbReference>
<feature type="compositionally biased region" description="Basic and acidic residues" evidence="1">
    <location>
        <begin position="59"/>
        <end position="76"/>
    </location>
</feature>
<dbReference type="EMBL" id="JAMFTS010000001">
    <property type="protein sequence ID" value="KAJ4807376.1"/>
    <property type="molecule type" value="Genomic_DNA"/>
</dbReference>
<feature type="region of interest" description="Disordered" evidence="1">
    <location>
        <begin position="55"/>
        <end position="87"/>
    </location>
</feature>
<sequence>MYRVVGALRRSHASHVISRDYSLASFWGLIERFKIGAGYDSNKAANNVVQSKLPTHSPVNKDVEHKQHGFGKDQKIYDGTNNQDQRTNNELLSKPVARNISADEKRKFLINTLFDLKDSKESVYVTLDAWVASEPTFPLASLREALVVLEKHKQWHRIIQVIEWILSKGRGNTMGTYKLLIKALEKENRAEEAHRIWETKIGHNLRYVSWPFCDLMLSIYHRNNMLDQLVKLFRSLESCGRRPRRKTLILIVADAYEILGLSEEKDKLFTDYSYLFDKSKENKRIYHKSKEAKKGGKLIFTEVQIVYFSSIGLAFCVPVFHL</sequence>
<comment type="caution">
    <text evidence="2">The sequence shown here is derived from an EMBL/GenBank/DDBJ whole genome shotgun (WGS) entry which is preliminary data.</text>
</comment>
<dbReference type="AlphaFoldDB" id="A0AAV8GUT3"/>
<organism evidence="2 3">
    <name type="scientific">Rhynchospora pubera</name>
    <dbReference type="NCBI Taxonomy" id="906938"/>
    <lineage>
        <taxon>Eukaryota</taxon>
        <taxon>Viridiplantae</taxon>
        <taxon>Streptophyta</taxon>
        <taxon>Embryophyta</taxon>
        <taxon>Tracheophyta</taxon>
        <taxon>Spermatophyta</taxon>
        <taxon>Magnoliopsida</taxon>
        <taxon>Liliopsida</taxon>
        <taxon>Poales</taxon>
        <taxon>Cyperaceae</taxon>
        <taxon>Cyperoideae</taxon>
        <taxon>Rhynchosporeae</taxon>
        <taxon>Rhynchospora</taxon>
    </lineage>
</organism>
<name>A0AAV8GUT3_9POAL</name>
<dbReference type="Gene3D" id="1.25.40.10">
    <property type="entry name" value="Tetratricopeptide repeat domain"/>
    <property type="match status" value="1"/>
</dbReference>
<evidence type="ECO:0000313" key="2">
    <source>
        <dbReference type="EMBL" id="KAJ4807376.1"/>
    </source>
</evidence>
<evidence type="ECO:0000256" key="1">
    <source>
        <dbReference type="SAM" id="MobiDB-lite"/>
    </source>
</evidence>
<gene>
    <name evidence="2" type="ORF">LUZ62_019942</name>
</gene>